<dbReference type="Proteomes" id="UP001497680">
    <property type="component" value="Unassembled WGS sequence"/>
</dbReference>
<keyword evidence="2" id="KW-1185">Reference proteome</keyword>
<dbReference type="EMBL" id="MU394353">
    <property type="protein sequence ID" value="KAI6083393.1"/>
    <property type="molecule type" value="Genomic_DNA"/>
</dbReference>
<comment type="caution">
    <text evidence="1">The sequence shown here is derived from an EMBL/GenBank/DDBJ whole genome shotgun (WGS) entry which is preliminary data.</text>
</comment>
<organism evidence="1 2">
    <name type="scientific">Hypoxylon rubiginosum</name>
    <dbReference type="NCBI Taxonomy" id="110542"/>
    <lineage>
        <taxon>Eukaryota</taxon>
        <taxon>Fungi</taxon>
        <taxon>Dikarya</taxon>
        <taxon>Ascomycota</taxon>
        <taxon>Pezizomycotina</taxon>
        <taxon>Sordariomycetes</taxon>
        <taxon>Xylariomycetidae</taxon>
        <taxon>Xylariales</taxon>
        <taxon>Hypoxylaceae</taxon>
        <taxon>Hypoxylon</taxon>
    </lineage>
</organism>
<accession>A0ACC0CSU8</accession>
<evidence type="ECO:0000313" key="2">
    <source>
        <dbReference type="Proteomes" id="UP001497680"/>
    </source>
</evidence>
<sequence length="638" mass="71007">MADDGGDRPRRRSASPPKAPEKAPRRRRGTVVKCQCCRSRASNQPTPCIRPDPARGCRGCLRLGVVCMVNGAPVPRYAIAPGERMQYLEPMSSLCGPCNTNSRPCDSKRPCDSCVSRNIECTGSVRGCFHRGVAGDEMYGYYLTHRYGPNGVTDLNRPAASWVMPDDYHLQYIQWAQQRGLQINGRPVGPFQRWNVQVPAPPGPFPPGAVAGLPIGAPVGLPPGAPAGLPPPVTGPPAGGSINLPVGYVPANIPMRPPPPRRPEPRGPRTAVERSLHVEYQDLFRIANDAMARGVPPELAGIDALLQRDFNNSVPVSQSQAAQDLRRFLARQAEIARRQEDARQEDAKKQEEARQEEAKRQEDAKKQADALKEENARRQDRRRNPRFAETPIDTSQIVGNVPDEALRNINPGTNDEYRRIGPHRNVVMTPLGRPPSPGPTRPLYHIPWNTQDEDIDFPIGLFRLPENHPNRVDRSVIRRHPFAPHPNQNGESQLSTITYLRLWDAGEMLFEPMNCMAEKLVTGFCGNPTQSACEDTRHYEPFPICDDCETASLREFRELFRRLENGLRAYLCAQCMNAETILGQLINKGHRVWYELRPDQAVPDFTQESIGANGLRRRVGGHMGPPLEVTGVSNSLFI</sequence>
<protein>
    <submittedName>
        <fullName evidence="1">Uncharacterized protein</fullName>
    </submittedName>
</protein>
<reference evidence="1 2" key="1">
    <citation type="journal article" date="2022" name="New Phytol.">
        <title>Ecological generalism drives hyperdiversity of secondary metabolite gene clusters in xylarialean endophytes.</title>
        <authorList>
            <person name="Franco M.E.E."/>
            <person name="Wisecaver J.H."/>
            <person name="Arnold A.E."/>
            <person name="Ju Y.M."/>
            <person name="Slot J.C."/>
            <person name="Ahrendt S."/>
            <person name="Moore L.P."/>
            <person name="Eastman K.E."/>
            <person name="Scott K."/>
            <person name="Konkel Z."/>
            <person name="Mondo S.J."/>
            <person name="Kuo A."/>
            <person name="Hayes R.D."/>
            <person name="Haridas S."/>
            <person name="Andreopoulos B."/>
            <person name="Riley R."/>
            <person name="LaButti K."/>
            <person name="Pangilinan J."/>
            <person name="Lipzen A."/>
            <person name="Amirebrahimi M."/>
            <person name="Yan J."/>
            <person name="Adam C."/>
            <person name="Keymanesh K."/>
            <person name="Ng V."/>
            <person name="Louie K."/>
            <person name="Northen T."/>
            <person name="Drula E."/>
            <person name="Henrissat B."/>
            <person name="Hsieh H.M."/>
            <person name="Youens-Clark K."/>
            <person name="Lutzoni F."/>
            <person name="Miadlikowska J."/>
            <person name="Eastwood D.C."/>
            <person name="Hamelin R.C."/>
            <person name="Grigoriev I.V."/>
            <person name="U'Ren J.M."/>
        </authorList>
    </citation>
    <scope>NUCLEOTIDE SEQUENCE [LARGE SCALE GENOMIC DNA]</scope>
    <source>
        <strain evidence="1 2">ER1909</strain>
    </source>
</reference>
<proteinExistence type="predicted"/>
<evidence type="ECO:0000313" key="1">
    <source>
        <dbReference type="EMBL" id="KAI6083393.1"/>
    </source>
</evidence>
<name>A0ACC0CSU8_9PEZI</name>
<gene>
    <name evidence="1" type="ORF">F4821DRAFT_193925</name>
</gene>